<dbReference type="SUPFAM" id="SSF46785">
    <property type="entry name" value="Winged helix' DNA-binding domain"/>
    <property type="match status" value="1"/>
</dbReference>
<evidence type="ECO:0000256" key="2">
    <source>
        <dbReference type="ARBA" id="ARBA00023125"/>
    </source>
</evidence>
<evidence type="ECO:0000256" key="1">
    <source>
        <dbReference type="ARBA" id="ARBA00023015"/>
    </source>
</evidence>
<evidence type="ECO:0000256" key="3">
    <source>
        <dbReference type="ARBA" id="ARBA00023163"/>
    </source>
</evidence>
<dbReference type="InterPro" id="IPR039997">
    <property type="entry name" value="TFE"/>
</dbReference>
<dbReference type="InterPro" id="IPR036390">
    <property type="entry name" value="WH_DNA-bd_sf"/>
</dbReference>
<dbReference type="GO" id="GO:0003677">
    <property type="term" value="F:DNA binding"/>
    <property type="evidence" value="ECO:0007669"/>
    <property type="project" value="UniProtKB-KW"/>
</dbReference>
<dbReference type="SMART" id="SM00531">
    <property type="entry name" value="TFIIE"/>
    <property type="match status" value="1"/>
</dbReference>
<feature type="domain" description="HTH TFE/IIEalpha-type" evidence="5">
    <location>
        <begin position="38"/>
        <end position="121"/>
    </location>
</feature>
<dbReference type="PANTHER" id="PTHR13097">
    <property type="entry name" value="TRANSCRIPTION INITIATION FACTOR IIE, ALPHA SUBUNIT"/>
    <property type="match status" value="1"/>
</dbReference>
<dbReference type="GO" id="GO:0006367">
    <property type="term" value="P:transcription initiation at RNA polymerase II promoter"/>
    <property type="evidence" value="ECO:0007669"/>
    <property type="project" value="InterPro"/>
</dbReference>
<sequence length="199" mass="22729">MDQPYPEGPRVGSDAALGVGNNPISHSSHHGSDSLAVIEEVIHRAYLNKLVGEEGLRIVECIPEEEITDERLAELTGISLNTVRRTLYLLYEHRLAIYRRKRDPDSGWLTYLWQLCPENFDKALQSEAKRLLRKLEERLAYEKENIFYACTEGCARFIFDEASDANFVCPFCQGSLEYMENAKVVEAIERQITDLKACV</sequence>
<feature type="region of interest" description="Disordered" evidence="4">
    <location>
        <begin position="1"/>
        <end position="28"/>
    </location>
</feature>
<comment type="caution">
    <text evidence="6">The sequence shown here is derived from an EMBL/GenBank/DDBJ whole genome shotgun (WGS) entry which is preliminary data.</text>
</comment>
<dbReference type="InterPro" id="IPR036388">
    <property type="entry name" value="WH-like_DNA-bd_sf"/>
</dbReference>
<dbReference type="Pfam" id="PF02002">
    <property type="entry name" value="TFIIE_alpha"/>
    <property type="match status" value="1"/>
</dbReference>
<protein>
    <submittedName>
        <fullName evidence="6">Archaeal transcription factor e</fullName>
    </submittedName>
</protein>
<dbReference type="Gene3D" id="1.10.10.10">
    <property type="entry name" value="Winged helix-like DNA-binding domain superfamily/Winged helix DNA-binding domain"/>
    <property type="match status" value="1"/>
</dbReference>
<name>A0A0W8FBM0_9ZZZZ</name>
<dbReference type="InterPro" id="IPR002853">
    <property type="entry name" value="TFIIE_asu"/>
</dbReference>
<evidence type="ECO:0000313" key="6">
    <source>
        <dbReference type="EMBL" id="KUG18272.1"/>
    </source>
</evidence>
<evidence type="ECO:0000256" key="4">
    <source>
        <dbReference type="SAM" id="MobiDB-lite"/>
    </source>
</evidence>
<proteinExistence type="inferred from homology"/>
<dbReference type="PANTHER" id="PTHR13097:SF7">
    <property type="entry name" value="GENERAL TRANSCRIPTION FACTOR IIE SUBUNIT 1"/>
    <property type="match status" value="1"/>
</dbReference>
<accession>A0A0W8FBM0</accession>
<keyword evidence="2" id="KW-0238">DNA-binding</keyword>
<evidence type="ECO:0000259" key="5">
    <source>
        <dbReference type="PROSITE" id="PS51344"/>
    </source>
</evidence>
<gene>
    <name evidence="6" type="ORF">ASZ90_012009</name>
</gene>
<dbReference type="GO" id="GO:0006355">
    <property type="term" value="P:regulation of DNA-templated transcription"/>
    <property type="evidence" value="ECO:0007669"/>
    <property type="project" value="InterPro"/>
</dbReference>
<dbReference type="InterPro" id="IPR016481">
    <property type="entry name" value="TF_E_archaea"/>
</dbReference>
<keyword evidence="1" id="KW-0805">Transcription regulation</keyword>
<keyword evidence="3" id="KW-0804">Transcription</keyword>
<reference evidence="6" key="1">
    <citation type="journal article" date="2015" name="Proc. Natl. Acad. Sci. U.S.A.">
        <title>Networks of energetic and metabolic interactions define dynamics in microbial communities.</title>
        <authorList>
            <person name="Embree M."/>
            <person name="Liu J.K."/>
            <person name="Al-Bassam M.M."/>
            <person name="Zengler K."/>
        </authorList>
    </citation>
    <scope>NUCLEOTIDE SEQUENCE</scope>
</reference>
<organism evidence="6">
    <name type="scientific">hydrocarbon metagenome</name>
    <dbReference type="NCBI Taxonomy" id="938273"/>
    <lineage>
        <taxon>unclassified sequences</taxon>
        <taxon>metagenomes</taxon>
        <taxon>ecological metagenomes</taxon>
    </lineage>
</organism>
<dbReference type="PROSITE" id="PS51344">
    <property type="entry name" value="HTH_TFE_IIE"/>
    <property type="match status" value="1"/>
</dbReference>
<dbReference type="EMBL" id="LNQE01001391">
    <property type="protein sequence ID" value="KUG18272.1"/>
    <property type="molecule type" value="Genomic_DNA"/>
</dbReference>
<dbReference type="InterPro" id="IPR017919">
    <property type="entry name" value="TFIIE/TFIIEa_HTH"/>
</dbReference>
<dbReference type="HAMAP" id="MF_01909">
    <property type="entry name" value="TFE_arch"/>
    <property type="match status" value="1"/>
</dbReference>
<dbReference type="AlphaFoldDB" id="A0A0W8FBM0"/>
<dbReference type="InterPro" id="IPR024550">
    <property type="entry name" value="TFIIEa/SarR/Rpc3_HTH_dom"/>
</dbReference>